<reference evidence="1" key="2">
    <citation type="submission" date="2020-05" db="UniProtKB">
        <authorList>
            <consortium name="EnsemblMetazoa"/>
        </authorList>
    </citation>
    <scope>IDENTIFICATION</scope>
    <source>
        <strain evidence="1">IAEA</strain>
    </source>
</reference>
<name>A0A1A9ZNC3_GLOPL</name>
<reference evidence="2" key="1">
    <citation type="submission" date="2014-03" db="EMBL/GenBank/DDBJ databases">
        <authorList>
            <person name="Aksoy S."/>
            <person name="Warren W."/>
            <person name="Wilson R.K."/>
        </authorList>
    </citation>
    <scope>NUCLEOTIDE SEQUENCE [LARGE SCALE GENOMIC DNA]</scope>
    <source>
        <strain evidence="2">IAEA</strain>
    </source>
</reference>
<accession>A0A1A9ZNC3</accession>
<dbReference type="EnsemblMetazoa" id="GPAI019996-RA">
    <property type="protein sequence ID" value="GPAI019996-PA"/>
    <property type="gene ID" value="GPAI019996"/>
</dbReference>
<dbReference type="AlphaFoldDB" id="A0A1A9ZNC3"/>
<protein>
    <submittedName>
        <fullName evidence="1">Uncharacterized protein</fullName>
    </submittedName>
</protein>
<organism evidence="1 2">
    <name type="scientific">Glossina pallidipes</name>
    <name type="common">Tsetse fly</name>
    <dbReference type="NCBI Taxonomy" id="7398"/>
    <lineage>
        <taxon>Eukaryota</taxon>
        <taxon>Metazoa</taxon>
        <taxon>Ecdysozoa</taxon>
        <taxon>Arthropoda</taxon>
        <taxon>Hexapoda</taxon>
        <taxon>Insecta</taxon>
        <taxon>Pterygota</taxon>
        <taxon>Neoptera</taxon>
        <taxon>Endopterygota</taxon>
        <taxon>Diptera</taxon>
        <taxon>Brachycera</taxon>
        <taxon>Muscomorpha</taxon>
        <taxon>Hippoboscoidea</taxon>
        <taxon>Glossinidae</taxon>
        <taxon>Glossina</taxon>
    </lineage>
</organism>
<dbReference type="VEuPathDB" id="VectorBase:GPAI019996"/>
<keyword evidence="2" id="KW-1185">Reference proteome</keyword>
<evidence type="ECO:0000313" key="2">
    <source>
        <dbReference type="Proteomes" id="UP000092445"/>
    </source>
</evidence>
<sequence>MIVCKLSDIYCMKSRSEVLLPTKEEPLLTKANAMIDTYKPKTSTMRTVIKEVSRMNGRLNHKIFRYVLVNCVDSYEKQRPISLVSYHVAGARTMSLMNNAKVLPACAFQTRLLPVEEVEQGPESEKDFQKD</sequence>
<proteinExistence type="predicted"/>
<evidence type="ECO:0000313" key="1">
    <source>
        <dbReference type="EnsemblMetazoa" id="GPAI019996-PA"/>
    </source>
</evidence>
<dbReference type="Proteomes" id="UP000092445">
    <property type="component" value="Unassembled WGS sequence"/>
</dbReference>